<dbReference type="Pfam" id="PF00012">
    <property type="entry name" value="HSP70"/>
    <property type="match status" value="1"/>
</dbReference>
<dbReference type="Gene3D" id="3.30.420.40">
    <property type="match status" value="2"/>
</dbReference>
<comment type="caution">
    <text evidence="3">The sequence shown here is derived from an EMBL/GenBank/DDBJ whole genome shotgun (WGS) entry which is preliminary data.</text>
</comment>
<evidence type="ECO:0008006" key="5">
    <source>
        <dbReference type="Google" id="ProtNLM"/>
    </source>
</evidence>
<sequence length="659" mass="73218">MSINLPLRSSSSFSSSRNQASRNYFTNHTQASSSSLEAINGPVREAVRDLIAPPNDRLIVGVDFGTTFSGVAAVYTATPDDVEIIKTWPGGNGITSDKVPTELSYTTPVNSLPGAEPTVKWGFQFKPEESRLRCIKLFLDRSQKLPFYVSPQDTATELQKYNKNVVDAVSDYLTQVYKHTIDTLTRRYGESFMASTKVDFVLTCPAVWSDTAKNTTLVAAERAGMGKQADIQMISEPEAAAVYTLKAIQPNHLKINDNFIVCDAGGGTVDLIAYKIVSLKPLRVEESAVGTGGLCGSAFLNYRFEEHVRNRLGIARFNEMKLKKAKTWQMGLKYFEEFVKRNFNEDEHQEINVPFPGLPDDEEAGLDSGFLVLTAAQIKDIFEPVVKEVCDLVQGQVDGLRRKGGIVSGIVLVGGFGQSEYLYRRLKAHFTSAAPPPYTERPTHSSATVSENGSIEVMQPLYAWTAVVRGAVLRGVEGNMVVSRKSRYHYGTSYATVYDEDRHNVGERYWSPLWERWMVSDRMQWHIAKVSLLPPPLGRLPRSNADWIQGEALSPLTPIAFHYTRNFRPGQSLVVTDDLIGCDADDPPDAYGKDLIHVCTLTTDLSAVPRSLFTRLTTTRGVEFDNLDFTLEMIVDSAGLGFELKVDGVRYGRVEADFH</sequence>
<proteinExistence type="predicted"/>
<organism evidence="3 4">
    <name type="scientific">Microdochium trichocladiopsis</name>
    <dbReference type="NCBI Taxonomy" id="1682393"/>
    <lineage>
        <taxon>Eukaryota</taxon>
        <taxon>Fungi</taxon>
        <taxon>Dikarya</taxon>
        <taxon>Ascomycota</taxon>
        <taxon>Pezizomycotina</taxon>
        <taxon>Sordariomycetes</taxon>
        <taxon>Xylariomycetidae</taxon>
        <taxon>Xylariales</taxon>
        <taxon>Microdochiaceae</taxon>
        <taxon>Microdochium</taxon>
    </lineage>
</organism>
<evidence type="ECO:0000313" key="4">
    <source>
        <dbReference type="Proteomes" id="UP000756346"/>
    </source>
</evidence>
<dbReference type="Gene3D" id="3.90.640.10">
    <property type="entry name" value="Actin, Chain A, domain 4"/>
    <property type="match status" value="1"/>
</dbReference>
<gene>
    <name evidence="3" type="ORF">B0I36DRAFT_233185</name>
</gene>
<dbReference type="PANTHER" id="PTHR14187:SF82">
    <property type="entry name" value="FAMILY CHAPERONE, PUTATIVE (AFU_ORTHOLOGUE AFUA_7G08575)-RELATED"/>
    <property type="match status" value="1"/>
</dbReference>
<accession>A0A9P9BVZ8</accession>
<dbReference type="InterPro" id="IPR043129">
    <property type="entry name" value="ATPase_NBD"/>
</dbReference>
<dbReference type="AlphaFoldDB" id="A0A9P9BVZ8"/>
<dbReference type="RefSeq" id="XP_046018150.1">
    <property type="nucleotide sequence ID" value="XM_046149213.1"/>
</dbReference>
<evidence type="ECO:0000256" key="2">
    <source>
        <dbReference type="ARBA" id="ARBA00022840"/>
    </source>
</evidence>
<dbReference type="SUPFAM" id="SSF53067">
    <property type="entry name" value="Actin-like ATPase domain"/>
    <property type="match status" value="2"/>
</dbReference>
<evidence type="ECO:0000256" key="1">
    <source>
        <dbReference type="ARBA" id="ARBA00022741"/>
    </source>
</evidence>
<dbReference type="InterPro" id="IPR013126">
    <property type="entry name" value="Hsp_70_fam"/>
</dbReference>
<reference evidence="3" key="1">
    <citation type="journal article" date="2021" name="Nat. Commun.">
        <title>Genetic determinants of endophytism in the Arabidopsis root mycobiome.</title>
        <authorList>
            <person name="Mesny F."/>
            <person name="Miyauchi S."/>
            <person name="Thiergart T."/>
            <person name="Pickel B."/>
            <person name="Atanasova L."/>
            <person name="Karlsson M."/>
            <person name="Huettel B."/>
            <person name="Barry K.W."/>
            <person name="Haridas S."/>
            <person name="Chen C."/>
            <person name="Bauer D."/>
            <person name="Andreopoulos W."/>
            <person name="Pangilinan J."/>
            <person name="LaButti K."/>
            <person name="Riley R."/>
            <person name="Lipzen A."/>
            <person name="Clum A."/>
            <person name="Drula E."/>
            <person name="Henrissat B."/>
            <person name="Kohler A."/>
            <person name="Grigoriev I.V."/>
            <person name="Martin F.M."/>
            <person name="Hacquard S."/>
        </authorList>
    </citation>
    <scope>NUCLEOTIDE SEQUENCE</scope>
    <source>
        <strain evidence="3">MPI-CAGE-CH-0230</strain>
    </source>
</reference>
<keyword evidence="4" id="KW-1185">Reference proteome</keyword>
<dbReference type="GO" id="GO:0140662">
    <property type="term" value="F:ATP-dependent protein folding chaperone"/>
    <property type="evidence" value="ECO:0007669"/>
    <property type="project" value="InterPro"/>
</dbReference>
<protein>
    <recommendedName>
        <fullName evidence="5">Hsp70 protein</fullName>
    </recommendedName>
</protein>
<dbReference type="CDD" id="cd10170">
    <property type="entry name" value="ASKHA_NBD_HSP70"/>
    <property type="match status" value="1"/>
</dbReference>
<dbReference type="PANTHER" id="PTHR14187">
    <property type="entry name" value="ALPHA KINASE/ELONGATION FACTOR 2 KINASE"/>
    <property type="match status" value="1"/>
</dbReference>
<evidence type="ECO:0000313" key="3">
    <source>
        <dbReference type="EMBL" id="KAH7040095.1"/>
    </source>
</evidence>
<keyword evidence="1" id="KW-0547">Nucleotide-binding</keyword>
<keyword evidence="2" id="KW-0067">ATP-binding</keyword>
<dbReference type="GeneID" id="70178759"/>
<dbReference type="Proteomes" id="UP000756346">
    <property type="component" value="Unassembled WGS sequence"/>
</dbReference>
<dbReference type="OrthoDB" id="2963168at2759"/>
<dbReference type="GO" id="GO:0005524">
    <property type="term" value="F:ATP binding"/>
    <property type="evidence" value="ECO:0007669"/>
    <property type="project" value="UniProtKB-KW"/>
</dbReference>
<name>A0A9P9BVZ8_9PEZI</name>
<dbReference type="EMBL" id="JAGTJQ010000001">
    <property type="protein sequence ID" value="KAH7040095.1"/>
    <property type="molecule type" value="Genomic_DNA"/>
</dbReference>